<comment type="caution">
    <text evidence="2">The sequence shown here is derived from an EMBL/GenBank/DDBJ whole genome shotgun (WGS) entry which is preliminary data.</text>
</comment>
<feature type="compositionally biased region" description="Basic and acidic residues" evidence="1">
    <location>
        <begin position="14"/>
        <end position="31"/>
    </location>
</feature>
<name>A0A699RL65_TANCI</name>
<dbReference type="AlphaFoldDB" id="A0A699RL65"/>
<organism evidence="2">
    <name type="scientific">Tanacetum cinerariifolium</name>
    <name type="common">Dalmatian daisy</name>
    <name type="synonym">Chrysanthemum cinerariifolium</name>
    <dbReference type="NCBI Taxonomy" id="118510"/>
    <lineage>
        <taxon>Eukaryota</taxon>
        <taxon>Viridiplantae</taxon>
        <taxon>Streptophyta</taxon>
        <taxon>Embryophyta</taxon>
        <taxon>Tracheophyta</taxon>
        <taxon>Spermatophyta</taxon>
        <taxon>Magnoliopsida</taxon>
        <taxon>eudicotyledons</taxon>
        <taxon>Gunneridae</taxon>
        <taxon>Pentapetalae</taxon>
        <taxon>asterids</taxon>
        <taxon>campanulids</taxon>
        <taxon>Asterales</taxon>
        <taxon>Asteraceae</taxon>
        <taxon>Asteroideae</taxon>
        <taxon>Anthemideae</taxon>
        <taxon>Anthemidinae</taxon>
        <taxon>Tanacetum</taxon>
    </lineage>
</organism>
<feature type="region of interest" description="Disordered" evidence="1">
    <location>
        <begin position="1"/>
        <end position="43"/>
    </location>
</feature>
<gene>
    <name evidence="2" type="ORF">Tci_858715</name>
</gene>
<dbReference type="EMBL" id="BKCJ011106779">
    <property type="protein sequence ID" value="GFC86745.1"/>
    <property type="molecule type" value="Genomic_DNA"/>
</dbReference>
<evidence type="ECO:0000256" key="1">
    <source>
        <dbReference type="SAM" id="MobiDB-lite"/>
    </source>
</evidence>
<protein>
    <submittedName>
        <fullName evidence="2">Uncharacterized protein</fullName>
    </submittedName>
</protein>
<sequence>ASYFDSTSKDDEDGPHNEDDDKDKSEDDSSHKKINTTRQHVNTASFEVNTGCLELNTFDLSLNTTSSFDPQSLTDMFKLRASDPLEATHVEFFSDRDAQEVDLGNIPNSYGVPTTSHTRIHKDYPIKNLIGEV</sequence>
<evidence type="ECO:0000313" key="2">
    <source>
        <dbReference type="EMBL" id="GFC86745.1"/>
    </source>
</evidence>
<proteinExistence type="predicted"/>
<feature type="non-terminal residue" evidence="2">
    <location>
        <position position="1"/>
    </location>
</feature>
<accession>A0A699RL65</accession>
<reference evidence="2" key="1">
    <citation type="journal article" date="2019" name="Sci. Rep.">
        <title>Draft genome of Tanacetum cinerariifolium, the natural source of mosquito coil.</title>
        <authorList>
            <person name="Yamashiro T."/>
            <person name="Shiraishi A."/>
            <person name="Satake H."/>
            <person name="Nakayama K."/>
        </authorList>
    </citation>
    <scope>NUCLEOTIDE SEQUENCE</scope>
</reference>